<feature type="compositionally biased region" description="Low complexity" evidence="1">
    <location>
        <begin position="40"/>
        <end position="60"/>
    </location>
</feature>
<accession>A0A1H9X179</accession>
<gene>
    <name evidence="2" type="ORF">SAMN04488000_12691</name>
</gene>
<evidence type="ECO:0000256" key="1">
    <source>
        <dbReference type="SAM" id="MobiDB-lite"/>
    </source>
</evidence>
<feature type="compositionally biased region" description="Polar residues" evidence="1">
    <location>
        <begin position="107"/>
        <end position="124"/>
    </location>
</feature>
<dbReference type="AlphaFoldDB" id="A0A1H9X179"/>
<keyword evidence="3" id="KW-1185">Reference proteome</keyword>
<dbReference type="Proteomes" id="UP000199503">
    <property type="component" value="Unassembled WGS sequence"/>
</dbReference>
<name>A0A1H9X179_9PSEU</name>
<feature type="compositionally biased region" description="Basic and acidic residues" evidence="1">
    <location>
        <begin position="156"/>
        <end position="168"/>
    </location>
</feature>
<reference evidence="3" key="1">
    <citation type="submission" date="2016-10" db="EMBL/GenBank/DDBJ databases">
        <authorList>
            <person name="Varghese N."/>
            <person name="Submissions S."/>
        </authorList>
    </citation>
    <scope>NUCLEOTIDE SEQUENCE [LARGE SCALE GENOMIC DNA]</scope>
    <source>
        <strain evidence="3">DSM 44437</strain>
    </source>
</reference>
<dbReference type="STRING" id="65499.SAMN04488000_12691"/>
<dbReference type="EMBL" id="FOFV01000026">
    <property type="protein sequence ID" value="SES39958.1"/>
    <property type="molecule type" value="Genomic_DNA"/>
</dbReference>
<evidence type="ECO:0000313" key="3">
    <source>
        <dbReference type="Proteomes" id="UP000199503"/>
    </source>
</evidence>
<evidence type="ECO:0000313" key="2">
    <source>
        <dbReference type="EMBL" id="SES39958.1"/>
    </source>
</evidence>
<feature type="region of interest" description="Disordered" evidence="1">
    <location>
        <begin position="1"/>
        <end position="227"/>
    </location>
</feature>
<sequence>MCSPRSVADTSPGAPTSTPRCNWSSPRACPACRTSATFASSTGPPSIQSTSSPSASLAKKSPPPDNARASRKEREVGCGSTPSEAFAHYDHNSSSWRTSPPCGGGTADSTAFSATWPRQGTTRSGAAFAPPTSAHHTVENACSCSPGPLLPTPQARDGDNRGPADPTRRRALGRQVSLHDVVSATFAAGRPTTHGRKRRSTQSPARPTRASSRRGERTRGGAITPQP</sequence>
<protein>
    <submittedName>
        <fullName evidence="2">Uncharacterized protein</fullName>
    </submittedName>
</protein>
<feature type="compositionally biased region" description="Polar residues" evidence="1">
    <location>
        <begin position="13"/>
        <end position="25"/>
    </location>
</feature>
<proteinExistence type="predicted"/>
<organism evidence="2 3">
    <name type="scientific">Lentzea albida</name>
    <dbReference type="NCBI Taxonomy" id="65499"/>
    <lineage>
        <taxon>Bacteria</taxon>
        <taxon>Bacillati</taxon>
        <taxon>Actinomycetota</taxon>
        <taxon>Actinomycetes</taxon>
        <taxon>Pseudonocardiales</taxon>
        <taxon>Pseudonocardiaceae</taxon>
        <taxon>Lentzea</taxon>
    </lineage>
</organism>